<name>A0AAN3A9Y2_BACO1</name>
<evidence type="ECO:0000256" key="1">
    <source>
        <dbReference type="SAM" id="Coils"/>
    </source>
</evidence>
<organism evidence="3 4">
    <name type="scientific">Bacteroides ovatus (strain ATCC 8483 / DSM 1896 / JCM 5824 / BCRC 10623 / CCUG 4943 / NCTC 11153)</name>
    <dbReference type="NCBI Taxonomy" id="411476"/>
    <lineage>
        <taxon>Bacteria</taxon>
        <taxon>Pseudomonadati</taxon>
        <taxon>Bacteroidota</taxon>
        <taxon>Bacteroidia</taxon>
        <taxon>Bacteroidales</taxon>
        <taxon>Bacteroidaceae</taxon>
        <taxon>Bacteroides</taxon>
    </lineage>
</organism>
<reference evidence="3 4" key="1">
    <citation type="submission" date="2007-03" db="EMBL/GenBank/DDBJ databases">
        <authorList>
            <person name="Fulton L."/>
            <person name="Clifton S."/>
            <person name="Fulton B."/>
            <person name="Xu J."/>
            <person name="Minx P."/>
            <person name="Pepin K.H."/>
            <person name="Johnson M."/>
            <person name="Thiruvilangam P."/>
            <person name="Bhonagiri V."/>
            <person name="Nash W.E."/>
            <person name="Mardis E.R."/>
            <person name="Wilson R.K."/>
        </authorList>
    </citation>
    <scope>NUCLEOTIDE SEQUENCE [LARGE SCALE GENOMIC DNA]</scope>
    <source>
        <strain evidence="4">ATCC 8483 / DSM 1896 / JCM 5824 / BCRC 10623 / CCUG 4943 / NCTC 11153</strain>
    </source>
</reference>
<evidence type="ECO:0000259" key="2">
    <source>
        <dbReference type="Pfam" id="PF09820"/>
    </source>
</evidence>
<gene>
    <name evidence="3" type="ORF">BACOVA_01695</name>
</gene>
<keyword evidence="1" id="KW-0175">Coiled coil</keyword>
<dbReference type="PANTHER" id="PTHR34825">
    <property type="entry name" value="CONSERVED PROTEIN, WITH A WEAK D-GALACTARATE DEHYDRATASE/ALTRONATE HYDROLASE DOMAIN"/>
    <property type="match status" value="1"/>
</dbReference>
<feature type="domain" description="AAA-ATPase-like" evidence="2">
    <location>
        <begin position="26"/>
        <end position="246"/>
    </location>
</feature>
<dbReference type="Pfam" id="PF08011">
    <property type="entry name" value="PDDEXK_9"/>
    <property type="match status" value="1"/>
</dbReference>
<evidence type="ECO:0000313" key="4">
    <source>
        <dbReference type="Proteomes" id="UP000005475"/>
    </source>
</evidence>
<proteinExistence type="predicted"/>
<sequence length="596" mass="69808">MLNKKSAGGQKMDPMEYIVPNRKRLPYGMMNFAVIRREDYYYVDKTRFIPMIEQADRFFFFIRPRRFGKSLTLNVLQHYYDVRTRDKFNDLFGDLYIGKHPTANRNSYLVLYLNFSGITGELNDYRKGLDAHCQIRFDFFCEVYSDLLPQGIRERLDEKDGAVNQLDYLVSECERAGQKMYLFIDEYDHFTNAILSDAESLHRYTDETHGEGYLRAFFNKVKAGTYSSIERCFITGVSPVTMDDLTSGFNIGTNYSLTPQFNQMMGFTEEEVREMLTYYSTNSPFRHTVDELIEIMKPWYDNYCFAQDCYGETTMYNSNMVLYFVKNYIDNGKAPREMIEDNIRIDYEKLRMLIRKDKEFAHDASVIQTLVSQGYITGELKKGFPALNITNPDNFISLLYYFGMLTISGIDKGKTKLTIPNLVVQEQLYTYLLNTYNDADLNFSSYEKSELSSQLAYDGNWQAYFSYIADCLKRYASQRDKQKGEFFVHGFTLAMTAQNRFYRPISEQDTQAGYVDIFLCPMLDIYSDMKHSYIVELKYAKYRDSENRVEELRQEAIAQANRYADTDTVKQAIGSTQLHKIVVVYKGMEMRVCEEL</sequence>
<dbReference type="Proteomes" id="UP000005475">
    <property type="component" value="Unassembled WGS sequence"/>
</dbReference>
<accession>A0AAN3A9Y2</accession>
<dbReference type="PANTHER" id="PTHR34825:SF2">
    <property type="entry name" value="AAA-ATPASE-LIKE DOMAIN-CONTAINING PROTEIN"/>
    <property type="match status" value="1"/>
</dbReference>
<protein>
    <recommendedName>
        <fullName evidence="2">AAA-ATPase-like domain-containing protein</fullName>
    </recommendedName>
</protein>
<dbReference type="Pfam" id="PF09820">
    <property type="entry name" value="AAA-ATPase_like"/>
    <property type="match status" value="1"/>
</dbReference>
<dbReference type="InterPro" id="IPR018631">
    <property type="entry name" value="AAA-ATPase-like_dom"/>
</dbReference>
<comment type="caution">
    <text evidence="3">The sequence shown here is derived from an EMBL/GenBank/DDBJ whole genome shotgun (WGS) entry which is preliminary data.</text>
</comment>
<dbReference type="InterPro" id="IPR012547">
    <property type="entry name" value="PDDEXK_9"/>
</dbReference>
<evidence type="ECO:0000313" key="3">
    <source>
        <dbReference type="EMBL" id="EDO12553.1"/>
    </source>
</evidence>
<feature type="coiled-coil region" evidence="1">
    <location>
        <begin position="535"/>
        <end position="562"/>
    </location>
</feature>
<reference evidence="4" key="2">
    <citation type="submission" date="2007-04" db="EMBL/GenBank/DDBJ databases">
        <title>Draft genome sequence of Bacteroides ovatus (ATCC 8483).</title>
        <authorList>
            <person name="Sudarsanam P."/>
            <person name="Ley R."/>
            <person name="Guruge J."/>
            <person name="Turnbaugh P.J."/>
            <person name="Mahowald M."/>
            <person name="Liep D."/>
            <person name="Gordon J."/>
        </authorList>
    </citation>
    <scope>NUCLEOTIDE SEQUENCE [LARGE SCALE GENOMIC DNA]</scope>
    <source>
        <strain evidence="4">ATCC 8483 / DSM 1896 / JCM 5824 / BCRC 10623 / CCUG 4943 / NCTC 11153</strain>
    </source>
</reference>
<dbReference type="AlphaFoldDB" id="A0AAN3A9Y2"/>
<dbReference type="EMBL" id="AAXF02000045">
    <property type="protein sequence ID" value="EDO12553.1"/>
    <property type="molecule type" value="Genomic_DNA"/>
</dbReference>